<feature type="transmembrane region" description="Helical" evidence="4">
    <location>
        <begin position="356"/>
        <end position="374"/>
    </location>
</feature>
<gene>
    <name evidence="5" type="ORF">GC101_13120</name>
</gene>
<feature type="region of interest" description="Disordered" evidence="3">
    <location>
        <begin position="528"/>
        <end position="549"/>
    </location>
</feature>
<evidence type="ECO:0000313" key="6">
    <source>
        <dbReference type="Proteomes" id="UP000596857"/>
    </source>
</evidence>
<comment type="similarity">
    <text evidence="1">Belongs to the GerABKA family.</text>
</comment>
<accession>A0ABX1YIN1</accession>
<feature type="transmembrane region" description="Helical" evidence="4">
    <location>
        <begin position="412"/>
        <end position="434"/>
    </location>
</feature>
<feature type="transmembrane region" description="Helical" evidence="4">
    <location>
        <begin position="314"/>
        <end position="336"/>
    </location>
</feature>
<comment type="caution">
    <text evidence="5">The sequence shown here is derived from an EMBL/GenBank/DDBJ whole genome shotgun (WGS) entry which is preliminary data.</text>
</comment>
<dbReference type="InterPro" id="IPR050768">
    <property type="entry name" value="UPF0353/GerABKA_families"/>
</dbReference>
<keyword evidence="4" id="KW-1133">Transmembrane helix</keyword>
<feature type="transmembrane region" description="Helical" evidence="4">
    <location>
        <begin position="441"/>
        <end position="466"/>
    </location>
</feature>
<evidence type="ECO:0000313" key="5">
    <source>
        <dbReference type="EMBL" id="NOU79816.1"/>
    </source>
</evidence>
<proteinExistence type="inferred from homology"/>
<dbReference type="Pfam" id="PF03323">
    <property type="entry name" value="GerA"/>
    <property type="match status" value="1"/>
</dbReference>
<keyword evidence="2 4" id="KW-0472">Membrane</keyword>
<evidence type="ECO:0000256" key="4">
    <source>
        <dbReference type="SAM" id="Phobius"/>
    </source>
</evidence>
<dbReference type="PANTHER" id="PTHR22550:SF5">
    <property type="entry name" value="LEUCINE ZIPPER PROTEIN 4"/>
    <property type="match status" value="1"/>
</dbReference>
<evidence type="ECO:0000256" key="1">
    <source>
        <dbReference type="ARBA" id="ARBA00005278"/>
    </source>
</evidence>
<reference evidence="5 6" key="1">
    <citation type="submission" date="2019-10" db="EMBL/GenBank/DDBJ databases">
        <title>Description of Paenibacillus terricola sp. nov.</title>
        <authorList>
            <person name="Carlier A."/>
            <person name="Qi S."/>
        </authorList>
    </citation>
    <scope>NUCLEOTIDE SEQUENCE [LARGE SCALE GENOMIC DNA]</scope>
    <source>
        <strain evidence="5 6">LMG 31459</strain>
    </source>
</reference>
<name>A0ABX1YIN1_9BACL</name>
<dbReference type="EMBL" id="WHOB01000035">
    <property type="protein sequence ID" value="NOU79816.1"/>
    <property type="molecule type" value="Genomic_DNA"/>
</dbReference>
<feature type="transmembrane region" description="Helical" evidence="4">
    <location>
        <begin position="386"/>
        <end position="406"/>
    </location>
</feature>
<organism evidence="5 6">
    <name type="scientific">Paenibacillus phytohabitans</name>
    <dbReference type="NCBI Taxonomy" id="2654978"/>
    <lineage>
        <taxon>Bacteria</taxon>
        <taxon>Bacillati</taxon>
        <taxon>Bacillota</taxon>
        <taxon>Bacilli</taxon>
        <taxon>Bacillales</taxon>
        <taxon>Paenibacillaceae</taxon>
        <taxon>Paenibacillus</taxon>
    </lineage>
</organism>
<evidence type="ECO:0000256" key="3">
    <source>
        <dbReference type="SAM" id="MobiDB-lite"/>
    </source>
</evidence>
<dbReference type="Proteomes" id="UP000596857">
    <property type="component" value="Unassembled WGS sequence"/>
</dbReference>
<dbReference type="PIRSF" id="PIRSF005690">
    <property type="entry name" value="GerBA"/>
    <property type="match status" value="1"/>
</dbReference>
<keyword evidence="6" id="KW-1185">Reference proteome</keyword>
<sequence>MQAWKDKYTAYVHKQQQASPPEPDKSPLTGNLQADLQALQARLGDNGDLVVRDFQLFGAHQAVMLFFSSLVNTEQVREHVLKPLMAGPTGHKEIPEHMAGMIHYIWSTAVQVTQGTTTTDISVLPDAAVKGELILLIEGVPEALVLDMRQIDMRGVEQPQTEQVIRGPREGYVEKLENNLSLLRYRLQSTDFRIEISPIGTRTQSRVALCYIESIADSGLVAEAMRRISMIDTDGILDAGYIEQFIEDQPLSPFPQVQCTERPDKTVAALLEGRVAMLVDGSPFAVIVPALFNQFFQTVDDYTERFIMGSLIRIIRLIALSFSLFFPALYVSVISFNPELMPTEFAVAISGGRAGVPFPAVLEVLIMEVSMEVLREATIRLPQMIGGALSIVGVLVIGQAAVGAGLASPITVVIVALTTIGSFATPAYNAAIALRMLRFPLIILAGMFGLYGVMIGTILILNHLLFLESFGVPYMSPFIPGKWRDLKDTLVRVPLWWMRRRPSFLHAQNNDRLSRNVPAVHVDQILRQEGEPSEQSPADHNAARSRRHQ</sequence>
<dbReference type="PANTHER" id="PTHR22550">
    <property type="entry name" value="SPORE GERMINATION PROTEIN"/>
    <property type="match status" value="1"/>
</dbReference>
<keyword evidence="4" id="KW-0812">Transmembrane</keyword>
<dbReference type="InterPro" id="IPR004995">
    <property type="entry name" value="Spore_Ger"/>
</dbReference>
<protein>
    <submittedName>
        <fullName evidence="5">Spore germination protein</fullName>
    </submittedName>
</protein>
<dbReference type="RefSeq" id="WP_246354318.1">
    <property type="nucleotide sequence ID" value="NZ_WHOB01000035.1"/>
</dbReference>
<evidence type="ECO:0000256" key="2">
    <source>
        <dbReference type="ARBA" id="ARBA00023136"/>
    </source>
</evidence>